<protein>
    <submittedName>
        <fullName evidence="5">AraC family transcriptional regulator</fullName>
    </submittedName>
</protein>
<dbReference type="InterPro" id="IPR009057">
    <property type="entry name" value="Homeodomain-like_sf"/>
</dbReference>
<evidence type="ECO:0000256" key="2">
    <source>
        <dbReference type="ARBA" id="ARBA00023125"/>
    </source>
</evidence>
<dbReference type="Gene3D" id="1.10.10.60">
    <property type="entry name" value="Homeodomain-like"/>
    <property type="match status" value="1"/>
</dbReference>
<dbReference type="Pfam" id="PF12833">
    <property type="entry name" value="HTH_18"/>
    <property type="match status" value="1"/>
</dbReference>
<evidence type="ECO:0000256" key="1">
    <source>
        <dbReference type="ARBA" id="ARBA00023015"/>
    </source>
</evidence>
<comment type="caution">
    <text evidence="5">The sequence shown here is derived from an EMBL/GenBank/DDBJ whole genome shotgun (WGS) entry which is preliminary data.</text>
</comment>
<dbReference type="InterPro" id="IPR018060">
    <property type="entry name" value="HTH_AraC"/>
</dbReference>
<dbReference type="SUPFAM" id="SSF46689">
    <property type="entry name" value="Homeodomain-like"/>
    <property type="match status" value="1"/>
</dbReference>
<dbReference type="SMART" id="SM00342">
    <property type="entry name" value="HTH_ARAC"/>
    <property type="match status" value="1"/>
</dbReference>
<reference evidence="5 6" key="1">
    <citation type="submission" date="2020-09" db="EMBL/GenBank/DDBJ databases">
        <title>Novel species of Mucilaginibacter isolated from a glacier on the Tibetan Plateau.</title>
        <authorList>
            <person name="Liu Q."/>
            <person name="Xin Y.-H."/>
        </authorList>
    </citation>
    <scope>NUCLEOTIDE SEQUENCE [LARGE SCALE GENOMIC DNA]</scope>
    <source>
        <strain evidence="5 6">CGMCC 1.13878</strain>
    </source>
</reference>
<keyword evidence="2" id="KW-0238">DNA-binding</keyword>
<feature type="domain" description="HTH araC/xylS-type" evidence="4">
    <location>
        <begin position="175"/>
        <end position="273"/>
    </location>
</feature>
<evidence type="ECO:0000259" key="4">
    <source>
        <dbReference type="PROSITE" id="PS01124"/>
    </source>
</evidence>
<dbReference type="EMBL" id="JACWMW010000005">
    <property type="protein sequence ID" value="MBD1387354.1"/>
    <property type="molecule type" value="Genomic_DNA"/>
</dbReference>
<organism evidence="5 6">
    <name type="scientific">Mucilaginibacter rigui</name>
    <dbReference type="NCBI Taxonomy" id="534635"/>
    <lineage>
        <taxon>Bacteria</taxon>
        <taxon>Pseudomonadati</taxon>
        <taxon>Bacteroidota</taxon>
        <taxon>Sphingobacteriia</taxon>
        <taxon>Sphingobacteriales</taxon>
        <taxon>Sphingobacteriaceae</taxon>
        <taxon>Mucilaginibacter</taxon>
    </lineage>
</organism>
<dbReference type="InterPro" id="IPR050204">
    <property type="entry name" value="AraC_XylS_family_regulators"/>
</dbReference>
<name>A0ABR7XA01_9SPHI</name>
<sequence>MPINYLKKIQLGEFNADGYRLSPSKELESVIEGFYVFSRDPKDTTHLIFNDGFPVLIFLQNCQDTVTVTAENDTFEIKAAWASAGTIKNVYLKYNSHTSPIFIVRFYPGAFYQLFGLNVQHFRYNPVTPFEYIATNNNFSLEEFFGHNSIEEKIAFISTYVQNSSTAISRPQSLHKTLDYIHKIKGNSTVRNVTNDAGVNYKWLERSFLQHIGLLPKEYIQLQRFMHAYLELVRSKDVDLMQIAISNGYYDANHFLKDFKAYTGKTPMEYIRFQSQPYSC</sequence>
<keyword evidence="6" id="KW-1185">Reference proteome</keyword>
<dbReference type="PROSITE" id="PS01124">
    <property type="entry name" value="HTH_ARAC_FAMILY_2"/>
    <property type="match status" value="1"/>
</dbReference>
<gene>
    <name evidence="5" type="ORF">IDJ75_18855</name>
</gene>
<evidence type="ECO:0000313" key="5">
    <source>
        <dbReference type="EMBL" id="MBD1387354.1"/>
    </source>
</evidence>
<proteinExistence type="predicted"/>
<dbReference type="Pfam" id="PF20240">
    <property type="entry name" value="DUF6597"/>
    <property type="match status" value="1"/>
</dbReference>
<dbReference type="Proteomes" id="UP000618754">
    <property type="component" value="Unassembled WGS sequence"/>
</dbReference>
<accession>A0ABR7XA01</accession>
<evidence type="ECO:0000313" key="6">
    <source>
        <dbReference type="Proteomes" id="UP000618754"/>
    </source>
</evidence>
<dbReference type="PANTHER" id="PTHR46796">
    <property type="entry name" value="HTH-TYPE TRANSCRIPTIONAL ACTIVATOR RHAS-RELATED"/>
    <property type="match status" value="1"/>
</dbReference>
<dbReference type="PANTHER" id="PTHR46796:SF13">
    <property type="entry name" value="HTH-TYPE TRANSCRIPTIONAL ACTIVATOR RHAS"/>
    <property type="match status" value="1"/>
</dbReference>
<dbReference type="InterPro" id="IPR046532">
    <property type="entry name" value="DUF6597"/>
</dbReference>
<keyword evidence="3" id="KW-0804">Transcription</keyword>
<evidence type="ECO:0000256" key="3">
    <source>
        <dbReference type="ARBA" id="ARBA00023163"/>
    </source>
</evidence>
<keyword evidence="1" id="KW-0805">Transcription regulation</keyword>
<dbReference type="RefSeq" id="WP_191177204.1">
    <property type="nucleotide sequence ID" value="NZ_JACWMW010000005.1"/>
</dbReference>